<keyword evidence="2" id="KW-0812">Transmembrane</keyword>
<dbReference type="Proteomes" id="UP000035682">
    <property type="component" value="Unplaced"/>
</dbReference>
<dbReference type="WBParaSite" id="SRAE_1000050900.1">
    <property type="protein sequence ID" value="SRAE_1000050900.1"/>
    <property type="gene ID" value="WBGene00257106"/>
</dbReference>
<dbReference type="CTD" id="36374601"/>
<gene>
    <name evidence="3 5 6" type="ORF">SRAE_1000050900</name>
</gene>
<reference evidence="3 4" key="1">
    <citation type="submission" date="2014-09" db="EMBL/GenBank/DDBJ databases">
        <authorList>
            <person name="Martin A.A."/>
        </authorList>
    </citation>
    <scope>NUCLEOTIDE SEQUENCE</scope>
    <source>
        <strain evidence="4">ED321</strain>
        <strain evidence="3">ED321 Heterogonic</strain>
    </source>
</reference>
<keyword evidence="4" id="KW-1185">Reference proteome</keyword>
<organism evidence="3">
    <name type="scientific">Strongyloides ratti</name>
    <name type="common">Parasitic roundworm</name>
    <dbReference type="NCBI Taxonomy" id="34506"/>
    <lineage>
        <taxon>Eukaryota</taxon>
        <taxon>Metazoa</taxon>
        <taxon>Ecdysozoa</taxon>
        <taxon>Nematoda</taxon>
        <taxon>Chromadorea</taxon>
        <taxon>Rhabditida</taxon>
        <taxon>Tylenchina</taxon>
        <taxon>Panagrolaimomorpha</taxon>
        <taxon>Strongyloidoidea</taxon>
        <taxon>Strongyloididae</taxon>
        <taxon>Strongyloides</taxon>
    </lineage>
</organism>
<feature type="region of interest" description="Disordered" evidence="1">
    <location>
        <begin position="50"/>
        <end position="73"/>
    </location>
</feature>
<dbReference type="GeneID" id="36374601"/>
<protein>
    <submittedName>
        <fullName evidence="3 5">Uncharacterized protein</fullName>
    </submittedName>
</protein>
<keyword evidence="2" id="KW-0472">Membrane</keyword>
<evidence type="ECO:0000313" key="3">
    <source>
        <dbReference type="EMBL" id="CEF62236.1"/>
    </source>
</evidence>
<sequence length="110" mass="12389">MTSSCPESVYFVPLILAVCYCALITCILAIVLYKYNYKIMNFIKRTKKNQNSLNNKKTNDKESSKKSKKSVSIIPSNLPITDLSTSEMVKDEKVVVEKNNKENSCGLTNV</sequence>
<dbReference type="RefSeq" id="XP_024501438.1">
    <property type="nucleotide sequence ID" value="XM_024647350.1"/>
</dbReference>
<evidence type="ECO:0000256" key="2">
    <source>
        <dbReference type="SAM" id="Phobius"/>
    </source>
</evidence>
<keyword evidence="2" id="KW-1133">Transmembrane helix</keyword>
<reference evidence="5" key="2">
    <citation type="submission" date="2020-12" db="UniProtKB">
        <authorList>
            <consortium name="WormBaseParasite"/>
        </authorList>
    </citation>
    <scope>IDENTIFICATION</scope>
</reference>
<dbReference type="WormBase" id="SRAE_1000050900">
    <property type="protein sequence ID" value="SRP02030"/>
    <property type="gene ID" value="WBGene00257106"/>
</dbReference>
<evidence type="ECO:0000256" key="1">
    <source>
        <dbReference type="SAM" id="MobiDB-lite"/>
    </source>
</evidence>
<evidence type="ECO:0000313" key="4">
    <source>
        <dbReference type="Proteomes" id="UP000035682"/>
    </source>
</evidence>
<feature type="transmembrane region" description="Helical" evidence="2">
    <location>
        <begin position="12"/>
        <end position="35"/>
    </location>
</feature>
<dbReference type="EMBL" id="LN609528">
    <property type="protein sequence ID" value="CEF62236.1"/>
    <property type="molecule type" value="Genomic_DNA"/>
</dbReference>
<evidence type="ECO:0000313" key="6">
    <source>
        <dbReference type="WormBase" id="SRAE_1000050900"/>
    </source>
</evidence>
<proteinExistence type="predicted"/>
<evidence type="ECO:0000313" key="5">
    <source>
        <dbReference type="WBParaSite" id="SRAE_1000050900.1"/>
    </source>
</evidence>
<name>A0A090KXV8_STRRB</name>
<dbReference type="AlphaFoldDB" id="A0A090KXV8"/>
<accession>A0A090KXV8</accession>